<evidence type="ECO:0000313" key="3">
    <source>
        <dbReference type="Proteomes" id="UP000278351"/>
    </source>
</evidence>
<dbReference type="AlphaFoldDB" id="A0A3N4Q1L4"/>
<proteinExistence type="predicted"/>
<accession>A0A3N4Q1L4</accession>
<dbReference type="CDD" id="cd06588">
    <property type="entry name" value="PhnB_like"/>
    <property type="match status" value="1"/>
</dbReference>
<evidence type="ECO:0000259" key="1">
    <source>
        <dbReference type="Pfam" id="PF06983"/>
    </source>
</evidence>
<dbReference type="Gene3D" id="3.10.180.10">
    <property type="entry name" value="2,3-Dihydroxybiphenyl 1,2-Dioxygenase, domain 1"/>
    <property type="match status" value="1"/>
</dbReference>
<comment type="caution">
    <text evidence="2">The sequence shown here is derived from an EMBL/GenBank/DDBJ whole genome shotgun (WGS) entry which is preliminary data.</text>
</comment>
<protein>
    <submittedName>
        <fullName evidence="2">VOC family protein</fullName>
    </submittedName>
</protein>
<dbReference type="PANTHER" id="PTHR33990">
    <property type="entry name" value="PROTEIN YJDN-RELATED"/>
    <property type="match status" value="1"/>
</dbReference>
<dbReference type="EMBL" id="RPDH01000001">
    <property type="protein sequence ID" value="RPE13079.1"/>
    <property type="molecule type" value="Genomic_DNA"/>
</dbReference>
<reference evidence="2 3" key="1">
    <citation type="submission" date="2018-11" db="EMBL/GenBank/DDBJ databases">
        <title>Chitinophaga lutea sp.nov., isolate from arsenic contaminated soil.</title>
        <authorList>
            <person name="Zong Y."/>
        </authorList>
    </citation>
    <scope>NUCLEOTIDE SEQUENCE [LARGE SCALE GENOMIC DNA]</scope>
    <source>
        <strain evidence="2 3">ZY74</strain>
    </source>
</reference>
<dbReference type="SUPFAM" id="SSF54593">
    <property type="entry name" value="Glyoxalase/Bleomycin resistance protein/Dihydroxybiphenyl dioxygenase"/>
    <property type="match status" value="1"/>
</dbReference>
<sequence>MSKIVAYLTFNGKCQEAMTYYQDVLGGELTLQSVQGFPVEARCPTGEEHQIMHSSLIKGDMVLMASDMVGPSGFRPGNTIALALQCDTADEINTYFTKLAEGGQVLHPLAKQPWGALFGVLADKYGVAWMLNHELKAVS</sequence>
<dbReference type="InterPro" id="IPR028973">
    <property type="entry name" value="PhnB-like"/>
</dbReference>
<gene>
    <name evidence="2" type="ORF">EGT74_05970</name>
</gene>
<organism evidence="2 3">
    <name type="scientific">Chitinophaga lutea</name>
    <dbReference type="NCBI Taxonomy" id="2488634"/>
    <lineage>
        <taxon>Bacteria</taxon>
        <taxon>Pseudomonadati</taxon>
        <taxon>Bacteroidota</taxon>
        <taxon>Chitinophagia</taxon>
        <taxon>Chitinophagales</taxon>
        <taxon>Chitinophagaceae</taxon>
        <taxon>Chitinophaga</taxon>
    </lineage>
</organism>
<keyword evidence="3" id="KW-1185">Reference proteome</keyword>
<dbReference type="Pfam" id="PF06983">
    <property type="entry name" value="3-dmu-9_3-mt"/>
    <property type="match status" value="1"/>
</dbReference>
<evidence type="ECO:0000313" key="2">
    <source>
        <dbReference type="EMBL" id="RPE13079.1"/>
    </source>
</evidence>
<dbReference type="InterPro" id="IPR029068">
    <property type="entry name" value="Glyas_Bleomycin-R_OHBP_Dase"/>
</dbReference>
<feature type="domain" description="PhnB-like" evidence="1">
    <location>
        <begin position="3"/>
        <end position="130"/>
    </location>
</feature>
<dbReference type="OrthoDB" id="9795306at2"/>
<name>A0A3N4Q1L4_9BACT</name>
<dbReference type="PANTHER" id="PTHR33990:SF1">
    <property type="entry name" value="PROTEIN YJDN"/>
    <property type="match status" value="1"/>
</dbReference>
<dbReference type="Proteomes" id="UP000278351">
    <property type="component" value="Unassembled WGS sequence"/>
</dbReference>
<dbReference type="RefSeq" id="WP_123845595.1">
    <property type="nucleotide sequence ID" value="NZ_RPDH01000001.1"/>
</dbReference>